<evidence type="ECO:0000313" key="3">
    <source>
        <dbReference type="Proteomes" id="UP000035050"/>
    </source>
</evidence>
<dbReference type="PATRIC" id="fig|573737.6.peg.238"/>
<feature type="compositionally biased region" description="Low complexity" evidence="1">
    <location>
        <begin position="1"/>
        <end position="18"/>
    </location>
</feature>
<sequence>MTMTTTSTSAQRTGSSASVARRRHAGVTNLPAPTLPHLESGGGILDPNLPRTNVTVPVYDGKALDDLITLHWDAPVTGVYTDSVPVTTPNLGIPITFQVVKEEIKPNEGTTVHVFYTVSRNGVVVETSLPTDVPVGEQVAEPGDVEPPAIEGVAGGVLNLVMCLKQVRPPSWPPMKAWA</sequence>
<keyword evidence="3" id="KW-1185">Reference proteome</keyword>
<feature type="region of interest" description="Disordered" evidence="1">
    <location>
        <begin position="1"/>
        <end position="50"/>
    </location>
</feature>
<organism evidence="2 3">
    <name type="scientific">Pandoraea oxalativorans</name>
    <dbReference type="NCBI Taxonomy" id="573737"/>
    <lineage>
        <taxon>Bacteria</taxon>
        <taxon>Pseudomonadati</taxon>
        <taxon>Pseudomonadota</taxon>
        <taxon>Betaproteobacteria</taxon>
        <taxon>Burkholderiales</taxon>
        <taxon>Burkholderiaceae</taxon>
        <taxon>Pandoraea</taxon>
    </lineage>
</organism>
<evidence type="ECO:0000256" key="1">
    <source>
        <dbReference type="SAM" id="MobiDB-lite"/>
    </source>
</evidence>
<dbReference type="AlphaFoldDB" id="A0A0E3U8C5"/>
<dbReference type="EMBL" id="CP011253">
    <property type="protein sequence ID" value="AKC71609.1"/>
    <property type="molecule type" value="Genomic_DNA"/>
</dbReference>
<gene>
    <name evidence="2" type="ORF">MB84_22350</name>
</gene>
<proteinExistence type="predicted"/>
<dbReference type="KEGG" id="pox:MB84_22350"/>
<evidence type="ECO:0000313" key="2">
    <source>
        <dbReference type="EMBL" id="AKC71609.1"/>
    </source>
</evidence>
<protein>
    <submittedName>
        <fullName evidence="2">Uncharacterized protein</fullName>
    </submittedName>
</protein>
<accession>A0A0E3U8C5</accession>
<dbReference type="HOGENOM" id="CLU_1502081_0_0_4"/>
<name>A0A0E3U8C5_9BURK</name>
<dbReference type="Proteomes" id="UP000035050">
    <property type="component" value="Chromosome"/>
</dbReference>
<reference evidence="2" key="1">
    <citation type="submission" date="2016-06" db="EMBL/GenBank/DDBJ databases">
        <title>Pandoraea oxalativorans DSM 23570 Genome Sequencing.</title>
        <authorList>
            <person name="Ee R."/>
            <person name="Lim Y.-L."/>
            <person name="Yong D."/>
            <person name="Yin W.-F."/>
            <person name="Chan K.-G."/>
        </authorList>
    </citation>
    <scope>NUCLEOTIDE SEQUENCE</scope>
    <source>
        <strain evidence="2">DSM 23570</strain>
    </source>
</reference>